<comment type="caution">
    <text evidence="2">The sequence shown here is derived from an EMBL/GenBank/DDBJ whole genome shotgun (WGS) entry which is preliminary data.</text>
</comment>
<sequence length="70" mass="7358">MACTPDFFVGSFSSTALVGDGARPPLAPPLARSTSRTRSARRSSGNSPTRASSTKTARGAWFVLRNTRAS</sequence>
<name>A0A540WTI9_9BACT</name>
<dbReference type="AlphaFoldDB" id="A0A540WTI9"/>
<organism evidence="2 3">
    <name type="scientific">Myxococcus llanfairpwllgwyngyllgogerychwyrndrobwllllantysiliogogogochensis</name>
    <dbReference type="NCBI Taxonomy" id="2590453"/>
    <lineage>
        <taxon>Bacteria</taxon>
        <taxon>Pseudomonadati</taxon>
        <taxon>Myxococcota</taxon>
        <taxon>Myxococcia</taxon>
        <taxon>Myxococcales</taxon>
        <taxon>Cystobacterineae</taxon>
        <taxon>Myxococcaceae</taxon>
        <taxon>Myxococcus</taxon>
    </lineage>
</organism>
<feature type="compositionally biased region" description="Polar residues" evidence="1">
    <location>
        <begin position="45"/>
        <end position="56"/>
    </location>
</feature>
<evidence type="ECO:0000313" key="3">
    <source>
        <dbReference type="Proteomes" id="UP000315369"/>
    </source>
</evidence>
<evidence type="ECO:0000256" key="1">
    <source>
        <dbReference type="SAM" id="MobiDB-lite"/>
    </source>
</evidence>
<evidence type="ECO:0000313" key="2">
    <source>
        <dbReference type="EMBL" id="TQF11754.1"/>
    </source>
</evidence>
<keyword evidence="3" id="KW-1185">Reference proteome</keyword>
<gene>
    <name evidence="2" type="ORF">FJV41_32500</name>
</gene>
<dbReference type="RefSeq" id="WP_141646487.1">
    <property type="nucleotide sequence ID" value="NZ_VIFM01000171.1"/>
</dbReference>
<reference evidence="2 3" key="1">
    <citation type="submission" date="2019-06" db="EMBL/GenBank/DDBJ databases">
        <authorList>
            <person name="Livingstone P."/>
            <person name="Whitworth D."/>
        </authorList>
    </citation>
    <scope>NUCLEOTIDE SEQUENCE [LARGE SCALE GENOMIC DNA]</scope>
    <source>
        <strain evidence="2 3">AM401</strain>
    </source>
</reference>
<protein>
    <submittedName>
        <fullName evidence="2">Uncharacterized protein</fullName>
    </submittedName>
</protein>
<dbReference type="Proteomes" id="UP000315369">
    <property type="component" value="Unassembled WGS sequence"/>
</dbReference>
<dbReference type="EMBL" id="VIFM01000171">
    <property type="protein sequence ID" value="TQF11754.1"/>
    <property type="molecule type" value="Genomic_DNA"/>
</dbReference>
<proteinExistence type="predicted"/>
<feature type="region of interest" description="Disordered" evidence="1">
    <location>
        <begin position="18"/>
        <end position="59"/>
    </location>
</feature>
<accession>A0A540WTI9</accession>